<feature type="transmembrane region" description="Helical" evidence="1">
    <location>
        <begin position="208"/>
        <end position="227"/>
    </location>
</feature>
<comment type="caution">
    <text evidence="2">The sequence shown here is derived from an EMBL/GenBank/DDBJ whole genome shotgun (WGS) entry which is preliminary data.</text>
</comment>
<keyword evidence="1" id="KW-0812">Transmembrane</keyword>
<evidence type="ECO:0000256" key="1">
    <source>
        <dbReference type="SAM" id="Phobius"/>
    </source>
</evidence>
<sequence>MKNITISKLLNKLRAPGWLVLVFALVIILRIPSFFEPFSYGDEMIYLTLGEAIKRGMVLYRDIHDNKPPLLYILAAVAGNVFWFRAILAAWSLATIFLFWKLSEALFPHKKSFQRVATIIFAILYTLPLFEGQVANAEVFMIGPIIAGFLILFTKAVNTKNLFFAGGLFSVATLFKFPAAFDLPVILVFWLIFLDIKRLWRDWVRKSLPFVAGFLAPIALTLIWYFLRGGLKEYIIAAFAQNIGYLSSWRPSNVAEPFLARNAPLLIRAAVVGLGTLILFRFRKGLSRPFVFASLWILFSLFAAALSERPYPHYLIQAVPAASILLAMLFTENSMEQVLVLIPLALFVFTPVYYKFWYYPTTTYYTRFLEFASGKIDRQQYFDRFDGNVSRNYKIAEFINQSTGPKDKIFVWGDSPPIYALTRRFPPGKYVATYHIMDFSTGEEAIGTLEKNMPALMVVLPGSPEFRELTFLLRENYVFLEDIEGAEIWFLANPTVRAFLAR</sequence>
<feature type="transmembrane region" description="Helical" evidence="1">
    <location>
        <begin position="289"/>
        <end position="307"/>
    </location>
</feature>
<feature type="transmembrane region" description="Helical" evidence="1">
    <location>
        <begin position="265"/>
        <end position="282"/>
    </location>
</feature>
<feature type="transmembrane region" description="Helical" evidence="1">
    <location>
        <begin position="313"/>
        <end position="331"/>
    </location>
</feature>
<dbReference type="AlphaFoldDB" id="A0A1F7WK00"/>
<evidence type="ECO:0000313" key="3">
    <source>
        <dbReference type="Proteomes" id="UP000176198"/>
    </source>
</evidence>
<keyword evidence="1" id="KW-0472">Membrane</keyword>
<dbReference type="EMBL" id="MGFJ01000005">
    <property type="protein sequence ID" value="OGM03154.1"/>
    <property type="molecule type" value="Genomic_DNA"/>
</dbReference>
<protein>
    <recommendedName>
        <fullName evidence="4">Glycosyltransferase RgtA/B/C/D-like domain-containing protein</fullName>
    </recommendedName>
</protein>
<gene>
    <name evidence="2" type="ORF">A2115_01400</name>
</gene>
<feature type="transmembrane region" description="Helical" evidence="1">
    <location>
        <begin position="338"/>
        <end position="359"/>
    </location>
</feature>
<feature type="transmembrane region" description="Helical" evidence="1">
    <location>
        <begin position="112"/>
        <end position="130"/>
    </location>
</feature>
<proteinExistence type="predicted"/>
<feature type="transmembrane region" description="Helical" evidence="1">
    <location>
        <begin position="177"/>
        <end position="196"/>
    </location>
</feature>
<reference evidence="2 3" key="1">
    <citation type="journal article" date="2016" name="Nat. Commun.">
        <title>Thousands of microbial genomes shed light on interconnected biogeochemical processes in an aquifer system.</title>
        <authorList>
            <person name="Anantharaman K."/>
            <person name="Brown C.T."/>
            <person name="Hug L.A."/>
            <person name="Sharon I."/>
            <person name="Castelle C.J."/>
            <person name="Probst A.J."/>
            <person name="Thomas B.C."/>
            <person name="Singh A."/>
            <person name="Wilkins M.J."/>
            <person name="Karaoz U."/>
            <person name="Brodie E.L."/>
            <person name="Williams K.H."/>
            <person name="Hubbard S.S."/>
            <person name="Banfield J.F."/>
        </authorList>
    </citation>
    <scope>NUCLEOTIDE SEQUENCE [LARGE SCALE GENOMIC DNA]</scope>
</reference>
<dbReference type="Proteomes" id="UP000176198">
    <property type="component" value="Unassembled WGS sequence"/>
</dbReference>
<dbReference type="STRING" id="1802471.A2115_01400"/>
<accession>A0A1F7WK00</accession>
<name>A0A1F7WK00_9BACT</name>
<evidence type="ECO:0000313" key="2">
    <source>
        <dbReference type="EMBL" id="OGM03154.1"/>
    </source>
</evidence>
<keyword evidence="1" id="KW-1133">Transmembrane helix</keyword>
<feature type="transmembrane region" description="Helical" evidence="1">
    <location>
        <begin position="70"/>
        <end position="100"/>
    </location>
</feature>
<evidence type="ECO:0008006" key="4">
    <source>
        <dbReference type="Google" id="ProtNLM"/>
    </source>
</evidence>
<organism evidence="2 3">
    <name type="scientific">Candidatus Woesebacteria bacterium GWA1_41_8</name>
    <dbReference type="NCBI Taxonomy" id="1802471"/>
    <lineage>
        <taxon>Bacteria</taxon>
        <taxon>Candidatus Woeseibacteriota</taxon>
    </lineage>
</organism>
<feature type="transmembrane region" description="Helical" evidence="1">
    <location>
        <begin position="137"/>
        <end position="157"/>
    </location>
</feature>
<feature type="transmembrane region" description="Helical" evidence="1">
    <location>
        <begin position="15"/>
        <end position="35"/>
    </location>
</feature>